<evidence type="ECO:0000313" key="2">
    <source>
        <dbReference type="Proteomes" id="UP000068243"/>
    </source>
</evidence>
<dbReference type="InterPro" id="IPR052455">
    <property type="entry name" value="Tricalbin_domain"/>
</dbReference>
<dbReference type="PANTHER" id="PTHR46980">
    <property type="entry name" value="TRICALBIN-1-RELATED"/>
    <property type="match status" value="1"/>
</dbReference>
<gene>
    <name evidence="1" type="ORF">ABL_03511</name>
</gene>
<comment type="caution">
    <text evidence="1">The sequence shown here is derived from an EMBL/GenBank/DDBJ whole genome shotgun (WGS) entry which is preliminary data.</text>
</comment>
<dbReference type="OMA" id="TWWWHAV"/>
<dbReference type="VEuPathDB" id="FungiDB:An15g07200"/>
<dbReference type="OrthoDB" id="419768at2759"/>
<protein>
    <submittedName>
        <fullName evidence="1">Uncharacterized protein</fullName>
    </submittedName>
</protein>
<dbReference type="PaxDb" id="5061-CADANGAP00012165"/>
<evidence type="ECO:0000313" key="1">
    <source>
        <dbReference type="EMBL" id="GAQ40245.1"/>
    </source>
</evidence>
<sequence>MGKPKLTPEPFDLVELIQQTYDDSRIIVFVCLISWIVGRLDLGLTWLFFVLAVCRTYAVVNLTRVQRILRDECKRYHAHKILSRGETVEWVNGVLQRFWHMYQTQICDHIVRYVNNGLARRAITENGTTPQKVVIQSLALIDLPLRSTKVLVHQKPSSPNLIVEGQFQVNLAPHPTHHHLIESSGHPLIDLTIIHDKNSGDSHHRNHDLAVQVRQFKSTGSLKVELDLEGDHPALLQPQVDLQEHPNMDCTIKSISQHHFPLHFAHHVDWRRVVELQLREGLGWAFHRPLALPFTLGERWLFRVMTWWWHAVN</sequence>
<reference evidence="2" key="1">
    <citation type="journal article" date="2016" name="Genome Announc.">
        <title>Draft genome sequence of Aspergillus niger strain An76.</title>
        <authorList>
            <person name="Gong W."/>
            <person name="Cheng Z."/>
            <person name="Zhang H."/>
            <person name="Liu L."/>
            <person name="Gao P."/>
            <person name="Wang L."/>
        </authorList>
    </citation>
    <scope>NUCLEOTIDE SEQUENCE [LARGE SCALE GENOMIC DNA]</scope>
    <source>
        <strain evidence="2">An76</strain>
    </source>
</reference>
<name>A0A100IFF1_ASPNG</name>
<organism evidence="1 2">
    <name type="scientific">Aspergillus niger</name>
    <dbReference type="NCBI Taxonomy" id="5061"/>
    <lineage>
        <taxon>Eukaryota</taxon>
        <taxon>Fungi</taxon>
        <taxon>Dikarya</taxon>
        <taxon>Ascomycota</taxon>
        <taxon>Pezizomycotina</taxon>
        <taxon>Eurotiomycetes</taxon>
        <taxon>Eurotiomycetidae</taxon>
        <taxon>Eurotiales</taxon>
        <taxon>Aspergillaceae</taxon>
        <taxon>Aspergillus</taxon>
        <taxon>Aspergillus subgen. Circumdati</taxon>
    </lineage>
</organism>
<dbReference type="Proteomes" id="UP000068243">
    <property type="component" value="Unassembled WGS sequence"/>
</dbReference>
<accession>A0A100IFF1</accession>
<dbReference type="AlphaFoldDB" id="A0A100IFF1"/>
<dbReference type="VEuPathDB" id="FungiDB:M747DRAFT_10804"/>
<dbReference type="VEuPathDB" id="FungiDB:ASPNIDRAFT2_1173566"/>
<dbReference type="VEuPathDB" id="FungiDB:ATCC64974_27190"/>
<proteinExistence type="predicted"/>
<dbReference type="PANTHER" id="PTHR46980:SF2">
    <property type="entry name" value="TRICALBIN-1-RELATED"/>
    <property type="match status" value="1"/>
</dbReference>
<dbReference type="EMBL" id="BCMY01000005">
    <property type="protein sequence ID" value="GAQ40245.1"/>
    <property type="molecule type" value="Genomic_DNA"/>
</dbReference>